<feature type="region of interest" description="Disordered" evidence="1">
    <location>
        <begin position="91"/>
        <end position="145"/>
    </location>
</feature>
<feature type="compositionally biased region" description="Polar residues" evidence="1">
    <location>
        <begin position="92"/>
        <end position="145"/>
    </location>
</feature>
<sequence length="145" mass="16550">MASIARNASYSYQEDIHLCHVYLDISQDPIKGINQSQNQFCTRVKERYNNSRTSDMTEVKISAIPYADDDFKKVFMFDHVWSTMKDMEKFKASSNPLRNPIQRSVQLFDSPQSDKQTTDSPQSASPGLSQFELNLNDKNIGRGSS</sequence>
<evidence type="ECO:0008006" key="4">
    <source>
        <dbReference type="Google" id="ProtNLM"/>
    </source>
</evidence>
<dbReference type="Proteomes" id="UP000250235">
    <property type="component" value="Unassembled WGS sequence"/>
</dbReference>
<name>A0A2Z7CEP6_9LAMI</name>
<dbReference type="AlphaFoldDB" id="A0A2Z7CEP6"/>
<evidence type="ECO:0000256" key="1">
    <source>
        <dbReference type="SAM" id="MobiDB-lite"/>
    </source>
</evidence>
<proteinExistence type="predicted"/>
<accession>A0A2Z7CEP6</accession>
<evidence type="ECO:0000313" key="2">
    <source>
        <dbReference type="EMBL" id="KZV43130.1"/>
    </source>
</evidence>
<keyword evidence="3" id="KW-1185">Reference proteome</keyword>
<protein>
    <recommendedName>
        <fullName evidence="4">No apical meristem-associated C-terminal domain-containing protein</fullName>
    </recommendedName>
</protein>
<dbReference type="OrthoDB" id="1225588at2759"/>
<gene>
    <name evidence="2" type="ORF">F511_07945</name>
</gene>
<organism evidence="2 3">
    <name type="scientific">Dorcoceras hygrometricum</name>
    <dbReference type="NCBI Taxonomy" id="472368"/>
    <lineage>
        <taxon>Eukaryota</taxon>
        <taxon>Viridiplantae</taxon>
        <taxon>Streptophyta</taxon>
        <taxon>Embryophyta</taxon>
        <taxon>Tracheophyta</taxon>
        <taxon>Spermatophyta</taxon>
        <taxon>Magnoliopsida</taxon>
        <taxon>eudicotyledons</taxon>
        <taxon>Gunneridae</taxon>
        <taxon>Pentapetalae</taxon>
        <taxon>asterids</taxon>
        <taxon>lamiids</taxon>
        <taxon>Lamiales</taxon>
        <taxon>Gesneriaceae</taxon>
        <taxon>Didymocarpoideae</taxon>
        <taxon>Trichosporeae</taxon>
        <taxon>Loxocarpinae</taxon>
        <taxon>Dorcoceras</taxon>
    </lineage>
</organism>
<evidence type="ECO:0000313" key="3">
    <source>
        <dbReference type="Proteomes" id="UP000250235"/>
    </source>
</evidence>
<reference evidence="2 3" key="1">
    <citation type="journal article" date="2015" name="Proc. Natl. Acad. Sci. U.S.A.">
        <title>The resurrection genome of Boea hygrometrica: A blueprint for survival of dehydration.</title>
        <authorList>
            <person name="Xiao L."/>
            <person name="Yang G."/>
            <person name="Zhang L."/>
            <person name="Yang X."/>
            <person name="Zhao S."/>
            <person name="Ji Z."/>
            <person name="Zhou Q."/>
            <person name="Hu M."/>
            <person name="Wang Y."/>
            <person name="Chen M."/>
            <person name="Xu Y."/>
            <person name="Jin H."/>
            <person name="Xiao X."/>
            <person name="Hu G."/>
            <person name="Bao F."/>
            <person name="Hu Y."/>
            <person name="Wan P."/>
            <person name="Li L."/>
            <person name="Deng X."/>
            <person name="Kuang T."/>
            <person name="Xiang C."/>
            <person name="Zhu J.K."/>
            <person name="Oliver M.J."/>
            <person name="He Y."/>
        </authorList>
    </citation>
    <scope>NUCLEOTIDE SEQUENCE [LARGE SCALE GENOMIC DNA]</scope>
    <source>
        <strain evidence="3">cv. XS01</strain>
    </source>
</reference>
<dbReference type="EMBL" id="KQ998208">
    <property type="protein sequence ID" value="KZV43130.1"/>
    <property type="molecule type" value="Genomic_DNA"/>
</dbReference>